<keyword evidence="3" id="KW-1185">Reference proteome</keyword>
<feature type="compositionally biased region" description="Polar residues" evidence="1">
    <location>
        <begin position="313"/>
        <end position="322"/>
    </location>
</feature>
<dbReference type="OrthoDB" id="3600083at2759"/>
<evidence type="ECO:0000256" key="1">
    <source>
        <dbReference type="SAM" id="MobiDB-lite"/>
    </source>
</evidence>
<dbReference type="OMA" id="NPHHPGV"/>
<name>C1G2W9_PARBD</name>
<dbReference type="KEGG" id="pbn:PADG_01285"/>
<feature type="region of interest" description="Disordered" evidence="1">
    <location>
        <begin position="577"/>
        <end position="621"/>
    </location>
</feature>
<feature type="compositionally biased region" description="Polar residues" evidence="1">
    <location>
        <begin position="402"/>
        <end position="426"/>
    </location>
</feature>
<dbReference type="STRING" id="502780.C1G2W9"/>
<sequence length="650" mass="68481">MSDSRAQTGVRSLLARFENNNNNNSSTSPPSRGRSPIDTDLSGSVRPLSKVRANFVAVERTGRPGSAPMWGLRKTSDVDINTTNHINNTNNSPGKLERTTKAGVEELGSPMEMSSGDSVDKGIMSNSLAFSAPDNNNINNNIVSIEDGVINRPWAAKLPSKFTDSPPPKIHPTSADILVTATSATEGKPEPGKNASKGDSQVDKPQGVDTALLAASRLNGNPRSKDSPKKTRISTNPSARPPNIVIENDVNKAAAKKSSPNELKSPFPRSPRTPTTTTSHTNAKPTPRSTSAKGSDNLHTAAKQPNRAAAGKPTSNPKSTISAREKAIKPSTENPPSDSRSRTRSPTRPVRLPNSVIAPTASSAAKLNPDGRPASQADTNTTKLNRKSSSLRSDRNSISSRATAPNAPTVQKQPSRASSLAPQQNTSHDRPRSRLGNPPSTTTRPADESFLARMMRPTASSASKMHEKIEIKSPPRGSVPPKPRRKSGDSASSHTSMTAACVPPSSKKRVVKAVQTLSNGHVEPHKKQEPDGTQAEAVPAAAAATEVEVEVAVQKPKPEPAVVKPVPDTVPEIAASKADLPISPTSEPADLEPSVKAEVEPEPGFSEPTVAGPLIPEPIPSPLAEKAEAPAVEVDPANIPLPEATEIVDL</sequence>
<feature type="compositionally biased region" description="Polar residues" evidence="1">
    <location>
        <begin position="489"/>
        <end position="498"/>
    </location>
</feature>
<dbReference type="RefSeq" id="XP_010757395.1">
    <property type="nucleotide sequence ID" value="XM_010759093.1"/>
</dbReference>
<organism evidence="2 3">
    <name type="scientific">Paracoccidioides brasiliensis (strain Pb18)</name>
    <dbReference type="NCBI Taxonomy" id="502780"/>
    <lineage>
        <taxon>Eukaryota</taxon>
        <taxon>Fungi</taxon>
        <taxon>Dikarya</taxon>
        <taxon>Ascomycota</taxon>
        <taxon>Pezizomycotina</taxon>
        <taxon>Eurotiomycetes</taxon>
        <taxon>Eurotiomycetidae</taxon>
        <taxon>Onygenales</taxon>
        <taxon>Ajellomycetaceae</taxon>
        <taxon>Paracoccidioides</taxon>
    </lineage>
</organism>
<feature type="compositionally biased region" description="Polar residues" evidence="1">
    <location>
        <begin position="288"/>
        <end position="298"/>
    </location>
</feature>
<feature type="region of interest" description="Disordered" evidence="1">
    <location>
        <begin position="1"/>
        <end position="46"/>
    </location>
</feature>
<feature type="compositionally biased region" description="Basic and acidic residues" evidence="1">
    <location>
        <begin position="464"/>
        <end position="473"/>
    </location>
</feature>
<feature type="compositionally biased region" description="Low complexity" evidence="1">
    <location>
        <begin position="265"/>
        <end position="287"/>
    </location>
</feature>
<dbReference type="VEuPathDB" id="FungiDB:PADG_01285"/>
<dbReference type="HOGENOM" id="CLU_397919_0_0_1"/>
<evidence type="ECO:0000313" key="3">
    <source>
        <dbReference type="Proteomes" id="UP000001628"/>
    </source>
</evidence>
<feature type="compositionally biased region" description="Polar residues" evidence="1">
    <location>
        <begin position="1"/>
        <end position="10"/>
    </location>
</feature>
<feature type="compositionally biased region" description="Low complexity" evidence="1">
    <location>
        <begin position="387"/>
        <end position="401"/>
    </location>
</feature>
<dbReference type="Proteomes" id="UP000001628">
    <property type="component" value="Unassembled WGS sequence"/>
</dbReference>
<protein>
    <submittedName>
        <fullName evidence="2">Uncharacterized protein</fullName>
    </submittedName>
</protein>
<dbReference type="EMBL" id="KN275958">
    <property type="protein sequence ID" value="EEH45135.1"/>
    <property type="molecule type" value="Genomic_DNA"/>
</dbReference>
<feature type="region of interest" description="Disordered" evidence="1">
    <location>
        <begin position="183"/>
        <end position="541"/>
    </location>
</feature>
<feature type="compositionally biased region" description="Low complexity" evidence="1">
    <location>
        <begin position="19"/>
        <end position="31"/>
    </location>
</feature>
<proteinExistence type="predicted"/>
<gene>
    <name evidence="2" type="ORF">PADG_01285</name>
</gene>
<dbReference type="eggNOG" id="ENOG502SU0I">
    <property type="taxonomic scope" value="Eukaryota"/>
</dbReference>
<dbReference type="GeneID" id="22580982"/>
<dbReference type="InParanoid" id="C1G2W9"/>
<evidence type="ECO:0000313" key="2">
    <source>
        <dbReference type="EMBL" id="EEH45135.1"/>
    </source>
</evidence>
<dbReference type="AlphaFoldDB" id="C1G2W9"/>
<accession>C1G2W9</accession>
<reference evidence="2 3" key="1">
    <citation type="journal article" date="2011" name="PLoS Genet.">
        <title>Comparative genomic analysis of human fungal pathogens causing paracoccidioidomycosis.</title>
        <authorList>
            <person name="Desjardins C.A."/>
            <person name="Champion M.D."/>
            <person name="Holder J.W."/>
            <person name="Muszewska A."/>
            <person name="Goldberg J."/>
            <person name="Bailao A.M."/>
            <person name="Brigido M.M."/>
            <person name="Ferreira M.E."/>
            <person name="Garcia A.M."/>
            <person name="Grynberg M."/>
            <person name="Gujja S."/>
            <person name="Heiman D.I."/>
            <person name="Henn M.R."/>
            <person name="Kodira C.D."/>
            <person name="Leon-Narvaez H."/>
            <person name="Longo L.V."/>
            <person name="Ma L.J."/>
            <person name="Malavazi I."/>
            <person name="Matsuo A.L."/>
            <person name="Morais F.V."/>
            <person name="Pereira M."/>
            <person name="Rodriguez-Brito S."/>
            <person name="Sakthikumar S."/>
            <person name="Salem-Izacc S.M."/>
            <person name="Sykes S.M."/>
            <person name="Teixeira M.M."/>
            <person name="Vallejo M.C."/>
            <person name="Walter M.E."/>
            <person name="Yandava C."/>
            <person name="Young S."/>
            <person name="Zeng Q."/>
            <person name="Zucker J."/>
            <person name="Felipe M.S."/>
            <person name="Goldman G.H."/>
            <person name="Haas B.J."/>
            <person name="McEwen J.G."/>
            <person name="Nino-Vega G."/>
            <person name="Puccia R."/>
            <person name="San-Blas G."/>
            <person name="Soares C.M."/>
            <person name="Birren B.W."/>
            <person name="Cuomo C.A."/>
        </authorList>
    </citation>
    <scope>NUCLEOTIDE SEQUENCE [LARGE SCALE GENOMIC DNA]</scope>
    <source>
        <strain evidence="2 3">Pb18</strain>
    </source>
</reference>